<keyword evidence="5 6" id="KW-0472">Membrane</keyword>
<accession>A0A7W4Z556</accession>
<evidence type="ECO:0000313" key="8">
    <source>
        <dbReference type="EMBL" id="MBB3046878.1"/>
    </source>
</evidence>
<dbReference type="PANTHER" id="PTHR36115:SF10">
    <property type="entry name" value="RDD DOMAIN-CONTAINING PROTEIN"/>
    <property type="match status" value="1"/>
</dbReference>
<evidence type="ECO:0000256" key="5">
    <source>
        <dbReference type="ARBA" id="ARBA00023136"/>
    </source>
</evidence>
<dbReference type="InterPro" id="IPR010432">
    <property type="entry name" value="RDD"/>
</dbReference>
<evidence type="ECO:0000256" key="2">
    <source>
        <dbReference type="ARBA" id="ARBA00022475"/>
    </source>
</evidence>
<sequence length="165" mass="18481">MTNATTEQPLVPAGVLPRLMAMLYDAMLLFALLCMATLLAVMVMGKLDPNIPEASSKVMHEADPLLAGLGFQLYLVAVVIGFYCLFWRKNGQTLGMQAWRIQVQTQHGDKPGWLRCIARCLAAVISIAPGFLGYFWIWIDRENCSWHDRLTGTRVMRLPKKAKKG</sequence>
<evidence type="ECO:0000259" key="7">
    <source>
        <dbReference type="Pfam" id="PF06271"/>
    </source>
</evidence>
<dbReference type="GO" id="GO:0005886">
    <property type="term" value="C:plasma membrane"/>
    <property type="evidence" value="ECO:0007669"/>
    <property type="project" value="UniProtKB-SubCell"/>
</dbReference>
<feature type="domain" description="RDD" evidence="7">
    <location>
        <begin position="13"/>
        <end position="151"/>
    </location>
</feature>
<evidence type="ECO:0000313" key="9">
    <source>
        <dbReference type="Proteomes" id="UP000537130"/>
    </source>
</evidence>
<name>A0A7W4Z556_9GAMM</name>
<dbReference type="Pfam" id="PF06271">
    <property type="entry name" value="RDD"/>
    <property type="match status" value="1"/>
</dbReference>
<evidence type="ECO:0000256" key="6">
    <source>
        <dbReference type="SAM" id="Phobius"/>
    </source>
</evidence>
<keyword evidence="2" id="KW-1003">Cell membrane</keyword>
<feature type="transmembrane region" description="Helical" evidence="6">
    <location>
        <begin position="26"/>
        <end position="45"/>
    </location>
</feature>
<reference evidence="8 9" key="1">
    <citation type="submission" date="2020-08" db="EMBL/GenBank/DDBJ databases">
        <title>Genomic Encyclopedia of Type Strains, Phase III (KMG-III): the genomes of soil and plant-associated and newly described type strains.</title>
        <authorList>
            <person name="Whitman W."/>
        </authorList>
    </citation>
    <scope>NUCLEOTIDE SEQUENCE [LARGE SCALE GENOMIC DNA]</scope>
    <source>
        <strain evidence="8 9">CECT 8654</strain>
    </source>
</reference>
<organism evidence="8 9">
    <name type="scientific">Litorivivens lipolytica</name>
    <dbReference type="NCBI Taxonomy" id="1524264"/>
    <lineage>
        <taxon>Bacteria</taxon>
        <taxon>Pseudomonadati</taxon>
        <taxon>Pseudomonadota</taxon>
        <taxon>Gammaproteobacteria</taxon>
        <taxon>Litorivivens</taxon>
    </lineage>
</organism>
<feature type="transmembrane region" description="Helical" evidence="6">
    <location>
        <begin position="116"/>
        <end position="139"/>
    </location>
</feature>
<dbReference type="EMBL" id="JACHWY010000001">
    <property type="protein sequence ID" value="MBB3046878.1"/>
    <property type="molecule type" value="Genomic_DNA"/>
</dbReference>
<comment type="caution">
    <text evidence="8">The sequence shown here is derived from an EMBL/GenBank/DDBJ whole genome shotgun (WGS) entry which is preliminary data.</text>
</comment>
<keyword evidence="4 6" id="KW-1133">Transmembrane helix</keyword>
<dbReference type="Proteomes" id="UP000537130">
    <property type="component" value="Unassembled WGS sequence"/>
</dbReference>
<dbReference type="AlphaFoldDB" id="A0A7W4Z556"/>
<evidence type="ECO:0000256" key="3">
    <source>
        <dbReference type="ARBA" id="ARBA00022692"/>
    </source>
</evidence>
<protein>
    <submittedName>
        <fullName evidence="8">Putative RDD family membrane protein YckC</fullName>
    </submittedName>
</protein>
<gene>
    <name evidence="8" type="ORF">FHR99_001114</name>
</gene>
<dbReference type="InterPro" id="IPR051791">
    <property type="entry name" value="Pra-immunoreactive"/>
</dbReference>
<keyword evidence="3 6" id="KW-0812">Transmembrane</keyword>
<comment type="subcellular location">
    <subcellularLocation>
        <location evidence="1">Cell membrane</location>
        <topology evidence="1">Multi-pass membrane protein</topology>
    </subcellularLocation>
</comment>
<proteinExistence type="predicted"/>
<evidence type="ECO:0000256" key="1">
    <source>
        <dbReference type="ARBA" id="ARBA00004651"/>
    </source>
</evidence>
<evidence type="ECO:0000256" key="4">
    <source>
        <dbReference type="ARBA" id="ARBA00022989"/>
    </source>
</evidence>
<feature type="transmembrane region" description="Helical" evidence="6">
    <location>
        <begin position="65"/>
        <end position="86"/>
    </location>
</feature>
<dbReference type="PANTHER" id="PTHR36115">
    <property type="entry name" value="PROLINE-RICH ANTIGEN HOMOLOG-RELATED"/>
    <property type="match status" value="1"/>
</dbReference>
<keyword evidence="9" id="KW-1185">Reference proteome</keyword>